<sequence>MGANYSRPFQQLPYLSHRSSSFDCYISLHSLRRWRNFCVAMVVVLGSGKFYGSSLPRPRFYAHGDERVDPPVPISDPLLVWANEAHWSMGGLSFHRHRHRLQGRIEGSVKRLRAQREEIQQRRTISPPTISESPSQNGGAEMAN</sequence>
<name>A0A8J5LJZ8_ZINOF</name>
<keyword evidence="3" id="KW-1185">Reference proteome</keyword>
<dbReference type="PANTHER" id="PTHR35103:SF1">
    <property type="entry name" value="OS06G0115700 PROTEIN"/>
    <property type="match status" value="1"/>
</dbReference>
<evidence type="ECO:0000313" key="2">
    <source>
        <dbReference type="EMBL" id="KAG6515343.1"/>
    </source>
</evidence>
<dbReference type="PANTHER" id="PTHR35103">
    <property type="entry name" value="OS06G0115700 PROTEIN"/>
    <property type="match status" value="1"/>
</dbReference>
<dbReference type="EMBL" id="JACMSC010000007">
    <property type="protein sequence ID" value="KAG6515343.1"/>
    <property type="molecule type" value="Genomic_DNA"/>
</dbReference>
<organism evidence="2 3">
    <name type="scientific">Zingiber officinale</name>
    <name type="common">Ginger</name>
    <name type="synonym">Amomum zingiber</name>
    <dbReference type="NCBI Taxonomy" id="94328"/>
    <lineage>
        <taxon>Eukaryota</taxon>
        <taxon>Viridiplantae</taxon>
        <taxon>Streptophyta</taxon>
        <taxon>Embryophyta</taxon>
        <taxon>Tracheophyta</taxon>
        <taxon>Spermatophyta</taxon>
        <taxon>Magnoliopsida</taxon>
        <taxon>Liliopsida</taxon>
        <taxon>Zingiberales</taxon>
        <taxon>Zingiberaceae</taxon>
        <taxon>Zingiber</taxon>
    </lineage>
</organism>
<comment type="caution">
    <text evidence="2">The sequence shown here is derived from an EMBL/GenBank/DDBJ whole genome shotgun (WGS) entry which is preliminary data.</text>
</comment>
<evidence type="ECO:0000313" key="3">
    <source>
        <dbReference type="Proteomes" id="UP000734854"/>
    </source>
</evidence>
<feature type="compositionally biased region" description="Low complexity" evidence="1">
    <location>
        <begin position="124"/>
        <end position="135"/>
    </location>
</feature>
<dbReference type="AlphaFoldDB" id="A0A8J5LJZ8"/>
<feature type="region of interest" description="Disordered" evidence="1">
    <location>
        <begin position="116"/>
        <end position="144"/>
    </location>
</feature>
<gene>
    <name evidence="2" type="ORF">ZIOFF_025754</name>
</gene>
<dbReference type="Proteomes" id="UP000734854">
    <property type="component" value="Unassembled WGS sequence"/>
</dbReference>
<evidence type="ECO:0000256" key="1">
    <source>
        <dbReference type="SAM" id="MobiDB-lite"/>
    </source>
</evidence>
<proteinExistence type="predicted"/>
<reference evidence="2 3" key="1">
    <citation type="submission" date="2020-08" db="EMBL/GenBank/DDBJ databases">
        <title>Plant Genome Project.</title>
        <authorList>
            <person name="Zhang R.-G."/>
        </authorList>
    </citation>
    <scope>NUCLEOTIDE SEQUENCE [LARGE SCALE GENOMIC DNA]</scope>
    <source>
        <tissue evidence="2">Rhizome</tissue>
    </source>
</reference>
<accession>A0A8J5LJZ8</accession>
<protein>
    <submittedName>
        <fullName evidence="2">Uncharacterized protein</fullName>
    </submittedName>
</protein>